<feature type="signal peptide" evidence="1">
    <location>
        <begin position="1"/>
        <end position="19"/>
    </location>
</feature>
<feature type="chain" id="PRO_5027024929" description="Peptidase M60 domain-containing protein" evidence="1">
    <location>
        <begin position="20"/>
        <end position="1288"/>
    </location>
</feature>
<reference evidence="2" key="1">
    <citation type="submission" date="2019-11" db="EMBL/GenBank/DDBJ databases">
        <authorList>
            <person name="Feng L."/>
        </authorList>
    </citation>
    <scope>NUCLEOTIDE SEQUENCE</scope>
    <source>
        <strain evidence="2">PclaraLFYP37</strain>
    </source>
</reference>
<evidence type="ECO:0000256" key="1">
    <source>
        <dbReference type="SAM" id="SignalP"/>
    </source>
</evidence>
<proteinExistence type="predicted"/>
<sequence>MKKQFFLFLFLCAAASLWAQTDMTDRIVNPGFEDEINGWEIRKMSRQGNNEFPLKVGDYYVETWSGAGSRVADGSVDQVIHNLPAGTYTVSVAAQNIQQNDAQAKQTGVWVYANDDKTEVNLPDKYEVKTTTVDGTLEFGLLVQGATGNYVCVDDFHLTLEEPTEETYAIFREEVGKLVAEAEGINKHLDTPEQKALDAALADGKSVVDGTSTEDVTKVYAALKAAIYNYRLSLASPEEPLELTSNMLSPGFEDNSKGWVCNGFSPQSNDAFELKEGTYYCEIWSGWGNVADGDIHQIVELPNGNYQLIVLAQNIQESNKAIPQKGAYVYANNARKELSLTGKYTFDFVVVDNQAKIGVNTIGCTGNKVSIDDFHIYYTGFDDDAQFAEFRQMIQEGEALLESPQHADSLAMLAKAVEEAKAVTKTEDIADKANILRKAITASQVSVGDYVLFLEAIQRSEQVLAEGLPNGNNELKAVIDKANGLYKTAKSTREEIDEISKELSHAELLYYVANPSGDVPGVETSSFIPRGAVGALGRVTVNGISEKDIKLQGYCWATHKEPTLSDNYVTDGAQLLNYPGLIYIMEPLQPATVYYVRAFAMTQGNAMGYGEVRKIITLPMGNCTWSYANNGEQADNERISKACREAMDYYNNWTSIRDYGITVSFGAGTPTAECSYGGWMSVGPNPAYQRTGTVMHESNHGVGVGQHWRWSWEELKASTKWQGLYPTKMPKIQSGVYWQGDLANLIVEFLTNGQDLCNGDGMHMGPFGINGAGADNGTRLLYIANALQTHGLGVDGLPPSGGSPSPYYIFESEDDVKYYITNEDEACGRGTAYLTENADGTLAYCTVSTDELVGDDAFAWHLVFQPQTCYYLLRNAKSGKYFTFKSGSIKTAEVAEPGEQESFHLMRGRVPVILGVGNQTLNTKGYWICEGKRNMETPPALQAETDGNTKTASTQDFSNAATSQRWIILTADQIRLVDESKVTLNREKLRRYVIGAKEMVKIPHHDATDDATGIFMALTNRMESSVDNLATVQDLENAICEMYTGIISFMSNTVLDNLSAYDLSFLVDNSGMETLDGWDCSQADVLLFTNGLCNTSSTFDLYQTLKQMPKGVYRAGVQGFERPGTYSQVGKDYVSGINNVSTSIYLYNRSSKIHNIMVGGQEKKLGTSSQVYTQGLYIPNNVASASDYMEEQLYDNTLVVEVKRDAEDIKLGLKNTKAVSSDWVVFDNFSLSYYGSNVSVDDVTGINDVKVDTTVVERQGVYDLSGRAIANPTRPGIYIVNGKKIVIH</sequence>
<organism evidence="2">
    <name type="scientific">Paraprevotella clara</name>
    <dbReference type="NCBI Taxonomy" id="454154"/>
    <lineage>
        <taxon>Bacteria</taxon>
        <taxon>Pseudomonadati</taxon>
        <taxon>Bacteroidota</taxon>
        <taxon>Bacteroidia</taxon>
        <taxon>Bacteroidales</taxon>
        <taxon>Prevotellaceae</taxon>
        <taxon>Paraprevotella</taxon>
    </lineage>
</organism>
<keyword evidence="1" id="KW-0732">Signal</keyword>
<protein>
    <recommendedName>
        <fullName evidence="3">Peptidase M60 domain-containing protein</fullName>
    </recommendedName>
</protein>
<accession>A0A6N3FR80</accession>
<dbReference type="EMBL" id="CACRUT010000023">
    <property type="protein sequence ID" value="VYU54554.1"/>
    <property type="molecule type" value="Genomic_DNA"/>
</dbReference>
<dbReference type="Gene3D" id="2.60.120.260">
    <property type="entry name" value="Galactose-binding domain-like"/>
    <property type="match status" value="2"/>
</dbReference>
<dbReference type="RefSeq" id="WP_412442367.1">
    <property type="nucleotide sequence ID" value="NZ_CACRUT010000023.1"/>
</dbReference>
<gene>
    <name evidence="2" type="ORF">PCLFYP37_00179</name>
</gene>
<evidence type="ECO:0008006" key="3">
    <source>
        <dbReference type="Google" id="ProtNLM"/>
    </source>
</evidence>
<evidence type="ECO:0000313" key="2">
    <source>
        <dbReference type="EMBL" id="VYU54554.1"/>
    </source>
</evidence>
<name>A0A6N3FR80_9BACT</name>